<protein>
    <submittedName>
        <fullName evidence="2">Uncharacterized protein</fullName>
    </submittedName>
</protein>
<gene>
    <name evidence="2" type="ORF">LSP00402_LOCUS3453</name>
</gene>
<sequence>MAAGARAGSGAGAELAAAGEALARARLEVKRMETKATDATRGTTSVMDDLENLEAALRAQAEAQKHAERSGAAGEAAEVAVKAKRTRKRTRKPKSTEARDHNLRAVMAMYDGGRQPLQESVDLVESMLRERIRELVQRVLEECGGRRMRVQEHHILYVVRKSKHLAVLQKRANSYRRTINALKESRSRIH</sequence>
<evidence type="ECO:0000313" key="2">
    <source>
        <dbReference type="EMBL" id="CAD9750926.1"/>
    </source>
</evidence>
<reference evidence="2" key="1">
    <citation type="submission" date="2021-01" db="EMBL/GenBank/DDBJ databases">
        <authorList>
            <person name="Corre E."/>
            <person name="Pelletier E."/>
            <person name="Niang G."/>
            <person name="Scheremetjew M."/>
            <person name="Finn R."/>
            <person name="Kale V."/>
            <person name="Holt S."/>
            <person name="Cochrane G."/>
            <person name="Meng A."/>
            <person name="Brown T."/>
            <person name="Cohen L."/>
        </authorList>
    </citation>
    <scope>NUCLEOTIDE SEQUENCE</scope>
    <source>
        <strain evidence="2">CCMP622</strain>
    </source>
</reference>
<accession>A0A7S2X7H8</accession>
<name>A0A7S2X7H8_9EUKA</name>
<evidence type="ECO:0000256" key="1">
    <source>
        <dbReference type="SAM" id="MobiDB-lite"/>
    </source>
</evidence>
<feature type="compositionally biased region" description="Low complexity" evidence="1">
    <location>
        <begin position="70"/>
        <end position="80"/>
    </location>
</feature>
<feature type="region of interest" description="Disordered" evidence="1">
    <location>
        <begin position="60"/>
        <end position="99"/>
    </location>
</feature>
<proteinExistence type="predicted"/>
<dbReference type="AlphaFoldDB" id="A0A7S2X7H8"/>
<dbReference type="EMBL" id="HBHP01005575">
    <property type="protein sequence ID" value="CAD9750926.1"/>
    <property type="molecule type" value="Transcribed_RNA"/>
</dbReference>
<organism evidence="2">
    <name type="scientific">Lotharella oceanica</name>
    <dbReference type="NCBI Taxonomy" id="641309"/>
    <lineage>
        <taxon>Eukaryota</taxon>
        <taxon>Sar</taxon>
        <taxon>Rhizaria</taxon>
        <taxon>Cercozoa</taxon>
        <taxon>Chlorarachniophyceae</taxon>
        <taxon>Lotharella</taxon>
    </lineage>
</organism>
<feature type="compositionally biased region" description="Basic residues" evidence="1">
    <location>
        <begin position="82"/>
        <end position="93"/>
    </location>
</feature>